<dbReference type="EMBL" id="BMRG01000011">
    <property type="protein sequence ID" value="GGP70531.1"/>
    <property type="molecule type" value="Genomic_DNA"/>
</dbReference>
<sequence>MALAGTPLRALRARPPWCVGKYYPAELGRPVTTTRGTEAGARARAGARKARVEAAKARVGVREC</sequence>
<organism evidence="1 2">
    <name type="scientific">Saccharothrix coeruleofusca</name>
    <dbReference type="NCBI Taxonomy" id="33919"/>
    <lineage>
        <taxon>Bacteria</taxon>
        <taxon>Bacillati</taxon>
        <taxon>Actinomycetota</taxon>
        <taxon>Actinomycetes</taxon>
        <taxon>Pseudonocardiales</taxon>
        <taxon>Pseudonocardiaceae</taxon>
        <taxon>Saccharothrix</taxon>
    </lineage>
</organism>
<dbReference type="Proteomes" id="UP000639606">
    <property type="component" value="Unassembled WGS sequence"/>
</dbReference>
<comment type="caution">
    <text evidence="1">The sequence shown here is derived from an EMBL/GenBank/DDBJ whole genome shotgun (WGS) entry which is preliminary data.</text>
</comment>
<gene>
    <name evidence="1" type="ORF">GCM10010185_49510</name>
</gene>
<name>A0A918AQC3_9PSEU</name>
<evidence type="ECO:0000313" key="2">
    <source>
        <dbReference type="Proteomes" id="UP000639606"/>
    </source>
</evidence>
<proteinExistence type="predicted"/>
<reference evidence="1" key="2">
    <citation type="submission" date="2020-09" db="EMBL/GenBank/DDBJ databases">
        <authorList>
            <person name="Sun Q."/>
            <person name="Ohkuma M."/>
        </authorList>
    </citation>
    <scope>NUCLEOTIDE SEQUENCE</scope>
    <source>
        <strain evidence="1">JCM 3313</strain>
    </source>
</reference>
<reference evidence="1" key="1">
    <citation type="journal article" date="2014" name="Int. J. Syst. Evol. Microbiol.">
        <title>Complete genome sequence of Corynebacterium casei LMG S-19264T (=DSM 44701T), isolated from a smear-ripened cheese.</title>
        <authorList>
            <consortium name="US DOE Joint Genome Institute (JGI-PGF)"/>
            <person name="Walter F."/>
            <person name="Albersmeier A."/>
            <person name="Kalinowski J."/>
            <person name="Ruckert C."/>
        </authorList>
    </citation>
    <scope>NUCLEOTIDE SEQUENCE</scope>
    <source>
        <strain evidence="1">JCM 3313</strain>
    </source>
</reference>
<keyword evidence="2" id="KW-1185">Reference proteome</keyword>
<accession>A0A918AQC3</accession>
<protein>
    <submittedName>
        <fullName evidence="1">Uncharacterized protein</fullName>
    </submittedName>
</protein>
<dbReference type="AlphaFoldDB" id="A0A918AQC3"/>
<evidence type="ECO:0000313" key="1">
    <source>
        <dbReference type="EMBL" id="GGP70531.1"/>
    </source>
</evidence>